<comment type="caution">
    <text evidence="1">The sequence shown here is derived from an EMBL/GenBank/DDBJ whole genome shotgun (WGS) entry which is preliminary data.</text>
</comment>
<sequence>MAAVDIPLAAEGSSAPESVQVHGGSPPVLSPLVSEVKEVVAVTPGSFEPSAHFYPRVLNAHIHPVVRAFLSLGNARIAKRYCHLHPEAQPDAVAAALRKELHHFKWAGADVFVTASARGNRRCVVVETNSCPSGQKSQPLVNDAAEQAGYKTLLEQSFMPVLHAVEPTLPAGRLAVLYDKNKMEASGYAATLADLTGETVLLVPFFDNTPQELLRARFSADGVLEVRTDCMLDLVDAEAEDALSYTSAASAESPKGYGHANGGGQTWERVRAAIRYVTQKPWNRIPPITRTLIYNPVLACLAGGRNKMLAAKAYDLHNAELQGTGLTINTPETMWNVPLAEIPLWVKRMGGMAVVKVPYANAGQGVWTIVNDEELAAFMLISHHYQSFIVQALIGNSGWSSRSTGGAQLYHVGTVPNARGNIHAFDLRMMVGAEPGGSFFPVAIYARRARRALPESLVAGASSWDILGTNLSIKMEDGSWRTQTERLLLMDSRDFNSVGIGLDDLIEAYMQTCLSMAAIDVLAGKLVSKKTGRFCYKLFESLNPDPALLGELFVLRDFNPLLAAPEPFSGLDFGVETLELGPLSRGAGEGSLNGGSLTDDEGLPAAVDLVAAAQGLKARSALTQSNLAALMAVNAEA</sequence>
<dbReference type="Proteomes" id="UP001445335">
    <property type="component" value="Unassembled WGS sequence"/>
</dbReference>
<dbReference type="AlphaFoldDB" id="A0AAW1SKM4"/>
<evidence type="ECO:0000313" key="1">
    <source>
        <dbReference type="EMBL" id="KAK9846409.1"/>
    </source>
</evidence>
<proteinExistence type="predicted"/>
<name>A0AAW1SKM4_9CHLO</name>
<reference evidence="1 2" key="1">
    <citation type="journal article" date="2024" name="Nat. Commun.">
        <title>Phylogenomics reveals the evolutionary origins of lichenization in chlorophyte algae.</title>
        <authorList>
            <person name="Puginier C."/>
            <person name="Libourel C."/>
            <person name="Otte J."/>
            <person name="Skaloud P."/>
            <person name="Haon M."/>
            <person name="Grisel S."/>
            <person name="Petersen M."/>
            <person name="Berrin J.G."/>
            <person name="Delaux P.M."/>
            <person name="Dal Grande F."/>
            <person name="Keller J."/>
        </authorList>
    </citation>
    <scope>NUCLEOTIDE SEQUENCE [LARGE SCALE GENOMIC DNA]</scope>
    <source>
        <strain evidence="1 2">SAG 245.80</strain>
    </source>
</reference>
<accession>A0AAW1SKM4</accession>
<protein>
    <submittedName>
        <fullName evidence="1">Uncharacterized protein</fullName>
    </submittedName>
</protein>
<gene>
    <name evidence="1" type="ORF">WJX81_003295</name>
</gene>
<dbReference type="SUPFAM" id="SSF56059">
    <property type="entry name" value="Glutathione synthetase ATP-binding domain-like"/>
    <property type="match status" value="1"/>
</dbReference>
<dbReference type="EMBL" id="JALJOU010000001">
    <property type="protein sequence ID" value="KAK9846409.1"/>
    <property type="molecule type" value="Genomic_DNA"/>
</dbReference>
<organism evidence="1 2">
    <name type="scientific">Elliptochloris bilobata</name>
    <dbReference type="NCBI Taxonomy" id="381761"/>
    <lineage>
        <taxon>Eukaryota</taxon>
        <taxon>Viridiplantae</taxon>
        <taxon>Chlorophyta</taxon>
        <taxon>core chlorophytes</taxon>
        <taxon>Trebouxiophyceae</taxon>
        <taxon>Trebouxiophyceae incertae sedis</taxon>
        <taxon>Elliptochloris clade</taxon>
        <taxon>Elliptochloris</taxon>
    </lineage>
</organism>
<evidence type="ECO:0000313" key="2">
    <source>
        <dbReference type="Proteomes" id="UP001445335"/>
    </source>
</evidence>
<keyword evidence="2" id="KW-1185">Reference proteome</keyword>